<evidence type="ECO:0000313" key="1">
    <source>
        <dbReference type="EMBL" id="OAD00202.1"/>
    </source>
</evidence>
<proteinExistence type="predicted"/>
<evidence type="ECO:0008006" key="3">
    <source>
        <dbReference type="Google" id="ProtNLM"/>
    </source>
</evidence>
<dbReference type="EMBL" id="AMYB01000007">
    <property type="protein sequence ID" value="OAD00202.1"/>
    <property type="molecule type" value="Genomic_DNA"/>
</dbReference>
<dbReference type="InterPro" id="IPR036397">
    <property type="entry name" value="RNaseH_sf"/>
</dbReference>
<dbReference type="AlphaFoldDB" id="A0A168IPV3"/>
<sequence>MVEKLNHTLVSAIKKLSVTHSSDWDTHLNTVLYAYRVRAHEALGISPFELLYYGVVPIDAEQDPLLAFGKSQGFDQLLALPKIRNEVIIKDAQAGSLSPSVDFLKFLPGTPVLHKNFNRQTKLDVHWVDKFYIVVSAFNNNTYLIADVKTGKLLKRRINSTHLRKYFTRGDDRNLPVKG</sequence>
<dbReference type="VEuPathDB" id="FungiDB:MUCCIDRAFT_113664"/>
<dbReference type="STRING" id="747725.A0A168IPV3"/>
<dbReference type="Gene3D" id="3.30.420.10">
    <property type="entry name" value="Ribonuclease H-like superfamily/Ribonuclease H"/>
    <property type="match status" value="1"/>
</dbReference>
<dbReference type="Proteomes" id="UP000077051">
    <property type="component" value="Unassembled WGS sequence"/>
</dbReference>
<protein>
    <recommendedName>
        <fullName evidence="3">Integrase catalytic domain-containing protein</fullName>
    </recommendedName>
</protein>
<evidence type="ECO:0000313" key="2">
    <source>
        <dbReference type="Proteomes" id="UP000077051"/>
    </source>
</evidence>
<keyword evidence="2" id="KW-1185">Reference proteome</keyword>
<dbReference type="OrthoDB" id="2283696at2759"/>
<reference evidence="1 2" key="1">
    <citation type="submission" date="2015-06" db="EMBL/GenBank/DDBJ databases">
        <title>Expansion of signal transduction pathways in fungi by whole-genome duplication.</title>
        <authorList>
            <consortium name="DOE Joint Genome Institute"/>
            <person name="Corrochano L.M."/>
            <person name="Kuo A."/>
            <person name="Marcet-Houben M."/>
            <person name="Polaino S."/>
            <person name="Salamov A."/>
            <person name="Villalobos J.M."/>
            <person name="Alvarez M.I."/>
            <person name="Avalos J."/>
            <person name="Benito E.P."/>
            <person name="Benoit I."/>
            <person name="Burger G."/>
            <person name="Camino L.P."/>
            <person name="Canovas D."/>
            <person name="Cerda-Olmedo E."/>
            <person name="Cheng J.-F."/>
            <person name="Dominguez A."/>
            <person name="Elias M."/>
            <person name="Eslava A.P."/>
            <person name="Glaser F."/>
            <person name="Grimwood J."/>
            <person name="Gutierrez G."/>
            <person name="Heitman J."/>
            <person name="Henrissat B."/>
            <person name="Iturriaga E.A."/>
            <person name="Lang B.F."/>
            <person name="Lavin J.L."/>
            <person name="Lee S."/>
            <person name="Li W."/>
            <person name="Lindquist E."/>
            <person name="Lopez-Garcia S."/>
            <person name="Luque E.M."/>
            <person name="Marcos A.T."/>
            <person name="Martin J."/>
            <person name="Mccluskey K."/>
            <person name="Medina H.R."/>
            <person name="Miralles-Duran A."/>
            <person name="Miyazaki A."/>
            <person name="Munoz-Torres E."/>
            <person name="Oguiza J.A."/>
            <person name="Ohm R."/>
            <person name="Olmedo M."/>
            <person name="Orejas M."/>
            <person name="Ortiz-Castellanos L."/>
            <person name="Pisabarro A.G."/>
            <person name="Rodriguez-Romero J."/>
            <person name="Ruiz-Herrera J."/>
            <person name="Ruiz-Vazquez R."/>
            <person name="Sanz C."/>
            <person name="Schackwitz W."/>
            <person name="Schmutz J."/>
            <person name="Shahriari M."/>
            <person name="Shelest E."/>
            <person name="Silva-Franco F."/>
            <person name="Soanes D."/>
            <person name="Syed K."/>
            <person name="Tagua V.G."/>
            <person name="Talbot N.J."/>
            <person name="Thon M."/>
            <person name="De Vries R.P."/>
            <person name="Wiebenga A."/>
            <person name="Yadav J.S."/>
            <person name="Braun E.L."/>
            <person name="Baker S."/>
            <person name="Garre V."/>
            <person name="Horwitz B."/>
            <person name="Torres-Martinez S."/>
            <person name="Idnurm A."/>
            <person name="Herrera-Estrella A."/>
            <person name="Gabaldon T."/>
            <person name="Grigoriev I.V."/>
        </authorList>
    </citation>
    <scope>NUCLEOTIDE SEQUENCE [LARGE SCALE GENOMIC DNA]</scope>
    <source>
        <strain evidence="1 2">CBS 277.49</strain>
    </source>
</reference>
<comment type="caution">
    <text evidence="1">The sequence shown here is derived from an EMBL/GenBank/DDBJ whole genome shotgun (WGS) entry which is preliminary data.</text>
</comment>
<dbReference type="SUPFAM" id="SSF53098">
    <property type="entry name" value="Ribonuclease H-like"/>
    <property type="match status" value="1"/>
</dbReference>
<accession>A0A168IPV3</accession>
<dbReference type="InterPro" id="IPR012337">
    <property type="entry name" value="RNaseH-like_sf"/>
</dbReference>
<dbReference type="GO" id="GO:0003676">
    <property type="term" value="F:nucleic acid binding"/>
    <property type="evidence" value="ECO:0007669"/>
    <property type="project" value="InterPro"/>
</dbReference>
<organism evidence="1 2">
    <name type="scientific">Mucor lusitanicus CBS 277.49</name>
    <dbReference type="NCBI Taxonomy" id="747725"/>
    <lineage>
        <taxon>Eukaryota</taxon>
        <taxon>Fungi</taxon>
        <taxon>Fungi incertae sedis</taxon>
        <taxon>Mucoromycota</taxon>
        <taxon>Mucoromycotina</taxon>
        <taxon>Mucoromycetes</taxon>
        <taxon>Mucorales</taxon>
        <taxon>Mucorineae</taxon>
        <taxon>Mucoraceae</taxon>
        <taxon>Mucor</taxon>
    </lineage>
</organism>
<name>A0A168IPV3_MUCCL</name>
<gene>
    <name evidence="1" type="ORF">MUCCIDRAFT_113664</name>
</gene>